<sequence length="183" mass="19679">MLSRIIAFLLLVLPTPLLANDWDALREPGAIALMRHAIAPGGGDPAGFVLGDCSTQRNLDNRGREQARRTGDALRAQGIAFDQVWSSGWCRCVDTARLMDMGTFEVRPFLHSFFGNRADGPAQTREALAAIAEQPLDARLLLVTHQVNISALTGVVPSSGEIIVVRRLPDGGLEVSGRISIAP</sequence>
<feature type="signal peptide" evidence="1">
    <location>
        <begin position="1"/>
        <end position="19"/>
    </location>
</feature>
<dbReference type="EMBL" id="JBHTKR010000006">
    <property type="protein sequence ID" value="MFD1196217.1"/>
    <property type="molecule type" value="Genomic_DNA"/>
</dbReference>
<gene>
    <name evidence="2" type="ORF">ACFQ3C_16225</name>
</gene>
<reference evidence="3" key="1">
    <citation type="journal article" date="2019" name="Int. J. Syst. Evol. Microbiol.">
        <title>The Global Catalogue of Microorganisms (GCM) 10K type strain sequencing project: providing services to taxonomists for standard genome sequencing and annotation.</title>
        <authorList>
            <consortium name="The Broad Institute Genomics Platform"/>
            <consortium name="The Broad Institute Genome Sequencing Center for Infectious Disease"/>
            <person name="Wu L."/>
            <person name="Ma J."/>
        </authorList>
    </citation>
    <scope>NUCLEOTIDE SEQUENCE [LARGE SCALE GENOMIC DNA]</scope>
    <source>
        <strain evidence="3">CCUG 55328</strain>
    </source>
</reference>
<proteinExistence type="predicted"/>
<feature type="chain" id="PRO_5045929388" evidence="1">
    <location>
        <begin position="20"/>
        <end position="183"/>
    </location>
</feature>
<name>A0ABW3TI03_9RHOB</name>
<dbReference type="Proteomes" id="UP001597151">
    <property type="component" value="Unassembled WGS sequence"/>
</dbReference>
<evidence type="ECO:0000256" key="1">
    <source>
        <dbReference type="SAM" id="SignalP"/>
    </source>
</evidence>
<dbReference type="InterPro" id="IPR013078">
    <property type="entry name" value="His_Pase_superF_clade-1"/>
</dbReference>
<protein>
    <submittedName>
        <fullName evidence="2">Histidine phosphatase family protein</fullName>
    </submittedName>
</protein>
<keyword evidence="3" id="KW-1185">Reference proteome</keyword>
<evidence type="ECO:0000313" key="2">
    <source>
        <dbReference type="EMBL" id="MFD1196217.1"/>
    </source>
</evidence>
<dbReference type="CDD" id="cd07067">
    <property type="entry name" value="HP_PGM_like"/>
    <property type="match status" value="1"/>
</dbReference>
<dbReference type="RefSeq" id="WP_380793952.1">
    <property type="nucleotide sequence ID" value="NZ_JBHTKR010000006.1"/>
</dbReference>
<dbReference type="InterPro" id="IPR029033">
    <property type="entry name" value="His_PPase_superfam"/>
</dbReference>
<comment type="caution">
    <text evidence="2">The sequence shown here is derived from an EMBL/GenBank/DDBJ whole genome shotgun (WGS) entry which is preliminary data.</text>
</comment>
<dbReference type="Gene3D" id="3.40.50.1240">
    <property type="entry name" value="Phosphoglycerate mutase-like"/>
    <property type="match status" value="1"/>
</dbReference>
<accession>A0ABW3TI03</accession>
<dbReference type="SUPFAM" id="SSF53254">
    <property type="entry name" value="Phosphoglycerate mutase-like"/>
    <property type="match status" value="1"/>
</dbReference>
<dbReference type="Pfam" id="PF00300">
    <property type="entry name" value="His_Phos_1"/>
    <property type="match status" value="1"/>
</dbReference>
<organism evidence="2 3">
    <name type="scientific">Seohaeicola saemankumensis</name>
    <dbReference type="NCBI Taxonomy" id="481181"/>
    <lineage>
        <taxon>Bacteria</taxon>
        <taxon>Pseudomonadati</taxon>
        <taxon>Pseudomonadota</taxon>
        <taxon>Alphaproteobacteria</taxon>
        <taxon>Rhodobacterales</taxon>
        <taxon>Roseobacteraceae</taxon>
        <taxon>Seohaeicola</taxon>
    </lineage>
</organism>
<evidence type="ECO:0000313" key="3">
    <source>
        <dbReference type="Proteomes" id="UP001597151"/>
    </source>
</evidence>
<keyword evidence="1" id="KW-0732">Signal</keyword>